<reference evidence="3" key="1">
    <citation type="submission" date="2020-12" db="EMBL/GenBank/DDBJ databases">
        <title>Leucobacter sp. CAS1, isolated from Chromium sludge.</title>
        <authorList>
            <person name="Xu Z."/>
        </authorList>
    </citation>
    <scope>NUCLEOTIDE SEQUENCE</scope>
    <source>
        <strain evidence="3">CSA1</strain>
    </source>
</reference>
<feature type="transmembrane region" description="Helical" evidence="2">
    <location>
        <begin position="70"/>
        <end position="90"/>
    </location>
</feature>
<keyword evidence="2" id="KW-1133">Transmembrane helix</keyword>
<dbReference type="AlphaFoldDB" id="A0A934UV20"/>
<organism evidence="3 4">
    <name type="scientific">Leucobacter chromiisoli</name>
    <dbReference type="NCBI Taxonomy" id="2796471"/>
    <lineage>
        <taxon>Bacteria</taxon>
        <taxon>Bacillati</taxon>
        <taxon>Actinomycetota</taxon>
        <taxon>Actinomycetes</taxon>
        <taxon>Micrococcales</taxon>
        <taxon>Microbacteriaceae</taxon>
        <taxon>Leucobacter</taxon>
    </lineage>
</organism>
<sequence length="125" mass="13796">MLSTIFSGVVRCYYFLARYAPGPRLISRILRRDGLKWGTPAMLVAAPYYFLANFLKGLIEQGGDAWLSLPMLWCLVMGTVFLVLGPVSLLKLAKARILEAVQARRGDRKKGVPATKNPAPASNDE</sequence>
<evidence type="ECO:0008006" key="5">
    <source>
        <dbReference type="Google" id="ProtNLM"/>
    </source>
</evidence>
<name>A0A934UV20_9MICO</name>
<keyword evidence="2" id="KW-0812">Transmembrane</keyword>
<keyword evidence="2" id="KW-0472">Membrane</keyword>
<gene>
    <name evidence="3" type="ORF">JD276_06970</name>
</gene>
<evidence type="ECO:0000313" key="4">
    <source>
        <dbReference type="Proteomes" id="UP000608530"/>
    </source>
</evidence>
<proteinExistence type="predicted"/>
<comment type="caution">
    <text evidence="3">The sequence shown here is derived from an EMBL/GenBank/DDBJ whole genome shotgun (WGS) entry which is preliminary data.</text>
</comment>
<dbReference type="Proteomes" id="UP000608530">
    <property type="component" value="Unassembled WGS sequence"/>
</dbReference>
<feature type="region of interest" description="Disordered" evidence="1">
    <location>
        <begin position="103"/>
        <end position="125"/>
    </location>
</feature>
<dbReference type="EMBL" id="JAEHOH010000009">
    <property type="protein sequence ID" value="MBK0418773.1"/>
    <property type="molecule type" value="Genomic_DNA"/>
</dbReference>
<feature type="transmembrane region" description="Helical" evidence="2">
    <location>
        <begin position="34"/>
        <end position="50"/>
    </location>
</feature>
<protein>
    <recommendedName>
        <fullName evidence="5">Sulfate permease</fullName>
    </recommendedName>
</protein>
<keyword evidence="4" id="KW-1185">Reference proteome</keyword>
<evidence type="ECO:0000256" key="1">
    <source>
        <dbReference type="SAM" id="MobiDB-lite"/>
    </source>
</evidence>
<accession>A0A934UV20</accession>
<dbReference type="RefSeq" id="WP_017882584.1">
    <property type="nucleotide sequence ID" value="NZ_JAEHOH010000009.1"/>
</dbReference>
<evidence type="ECO:0000313" key="3">
    <source>
        <dbReference type="EMBL" id="MBK0418773.1"/>
    </source>
</evidence>
<evidence type="ECO:0000256" key="2">
    <source>
        <dbReference type="SAM" id="Phobius"/>
    </source>
</evidence>